<accession>A0A835QIB2</accession>
<evidence type="ECO:0000256" key="1">
    <source>
        <dbReference type="ARBA" id="ARBA00004604"/>
    </source>
</evidence>
<comment type="similarity">
    <text evidence="2">Belongs to the ESF1 family.</text>
</comment>
<feature type="compositionally biased region" description="Acidic residues" evidence="5">
    <location>
        <begin position="384"/>
        <end position="393"/>
    </location>
</feature>
<organism evidence="8 9">
    <name type="scientific">Vanilla planifolia</name>
    <name type="common">Vanilla</name>
    <dbReference type="NCBI Taxonomy" id="51239"/>
    <lineage>
        <taxon>Eukaryota</taxon>
        <taxon>Viridiplantae</taxon>
        <taxon>Streptophyta</taxon>
        <taxon>Embryophyta</taxon>
        <taxon>Tracheophyta</taxon>
        <taxon>Spermatophyta</taxon>
        <taxon>Magnoliopsida</taxon>
        <taxon>Liliopsida</taxon>
        <taxon>Asparagales</taxon>
        <taxon>Orchidaceae</taxon>
        <taxon>Vanilloideae</taxon>
        <taxon>Vanilleae</taxon>
        <taxon>Vanilla</taxon>
    </lineage>
</organism>
<dbReference type="Proteomes" id="UP000639772">
    <property type="component" value="Chromosome 9"/>
</dbReference>
<feature type="compositionally biased region" description="Basic residues" evidence="5">
    <location>
        <begin position="15"/>
        <end position="24"/>
    </location>
</feature>
<feature type="compositionally biased region" description="Basic and acidic residues" evidence="5">
    <location>
        <begin position="1"/>
        <end position="14"/>
    </location>
</feature>
<feature type="compositionally biased region" description="Low complexity" evidence="5">
    <location>
        <begin position="139"/>
        <end position="150"/>
    </location>
</feature>
<feature type="domain" description="ESF1 RRM" evidence="7">
    <location>
        <begin position="185"/>
        <end position="326"/>
    </location>
</feature>
<evidence type="ECO:0000259" key="6">
    <source>
        <dbReference type="Pfam" id="PF08159"/>
    </source>
</evidence>
<evidence type="ECO:0000259" key="7">
    <source>
        <dbReference type="Pfam" id="PF25121"/>
    </source>
</evidence>
<evidence type="ECO:0000256" key="4">
    <source>
        <dbReference type="ARBA" id="ARBA00023242"/>
    </source>
</evidence>
<dbReference type="Pfam" id="PF25121">
    <property type="entry name" value="RRM_ESF1"/>
    <property type="match status" value="1"/>
</dbReference>
<dbReference type="PANTHER" id="PTHR12202">
    <property type="entry name" value="ESF1 HOMOLOG"/>
    <property type="match status" value="1"/>
</dbReference>
<feature type="compositionally biased region" description="Basic and acidic residues" evidence="5">
    <location>
        <begin position="51"/>
        <end position="71"/>
    </location>
</feature>
<evidence type="ECO:0000256" key="5">
    <source>
        <dbReference type="SAM" id="MobiDB-lite"/>
    </source>
</evidence>
<feature type="region of interest" description="Disordered" evidence="5">
    <location>
        <begin position="121"/>
        <end position="159"/>
    </location>
</feature>
<feature type="region of interest" description="Disordered" evidence="5">
    <location>
        <begin position="617"/>
        <end position="640"/>
    </location>
</feature>
<evidence type="ECO:0000256" key="3">
    <source>
        <dbReference type="ARBA" id="ARBA00023054"/>
    </source>
</evidence>
<comment type="subcellular location">
    <subcellularLocation>
        <location evidence="1">Nucleus</location>
        <location evidence="1">Nucleolus</location>
    </subcellularLocation>
</comment>
<dbReference type="InterPro" id="IPR012580">
    <property type="entry name" value="NUC153"/>
</dbReference>
<dbReference type="InterPro" id="IPR039754">
    <property type="entry name" value="Esf1"/>
</dbReference>
<keyword evidence="4" id="KW-0539">Nucleus</keyword>
<feature type="region of interest" description="Disordered" evidence="5">
    <location>
        <begin position="476"/>
        <end position="547"/>
    </location>
</feature>
<feature type="domain" description="NUC153" evidence="6">
    <location>
        <begin position="599"/>
        <end position="624"/>
    </location>
</feature>
<dbReference type="EMBL" id="JADCNM010000009">
    <property type="protein sequence ID" value="KAG0469218.1"/>
    <property type="molecule type" value="Genomic_DNA"/>
</dbReference>
<proteinExistence type="inferred from homology"/>
<sequence>MEKVVKDVRVTQNREKKHKKKTKRKFDSYEEGERPRKNSIITDARFVSAHTDPRFQRMPKREAKVPIDSRFARMLSDRSFSSSSAPVDKRGKPKKGKEVNPLLNYYLHEEEPEMIKEVGEVEEDQGVQEEDEQEDFYMSSDGISDKSSSSTNVEDEEDDQYSVNSDLCQYLMADHKDTPVTELETHRLAVVNMDWDHIKAVDLYVVMSSCLPKGGQVLSVSIYPSEFGLKCMDIEAVRGPTCLLADDEKHSDDEPDPEVINEKLRAYELNKLRYYFAVAVFDSSATANYVYNTLDGTELTRTSNVFDLRFIADTMEFRHPPRDATTEAPTAYKEPDFHTLALQHSKVKLTWEADEPQRLKTLRRKFNADKLDDLSEYLAVSSTDESDEDDNGDMIESNNDVGFSKDKRRKHRDAERLRALLEPKNSSDTDEGEDNKDMEITFNTDLEDLSKRILEKKDKKVETVWEQLLRRQIEKRKARKKRSKYSSDDDGSDSRFNAPSEQEDDFFVEESSDIDMNTFSKEKVSREKVKPKKAKNQSQQIEKKEQEASRAELELLFADDQGIDQGPKGYNMKSKKIKGKNLKLISAEEKLPNLDFSNDPRFASLLTNHLYALDPTDPQYKRSAAYARQQLTNRVPSGRK</sequence>
<dbReference type="PANTHER" id="PTHR12202:SF0">
    <property type="entry name" value="ESF1 HOMOLOG"/>
    <property type="match status" value="1"/>
</dbReference>
<dbReference type="OrthoDB" id="431825at2759"/>
<feature type="compositionally biased region" description="Acidic residues" evidence="5">
    <location>
        <begin position="501"/>
        <end position="513"/>
    </location>
</feature>
<feature type="region of interest" description="Disordered" evidence="5">
    <location>
        <begin position="1"/>
        <end position="101"/>
    </location>
</feature>
<dbReference type="InterPro" id="IPR056750">
    <property type="entry name" value="RRM_ESF1"/>
</dbReference>
<dbReference type="GO" id="GO:0006364">
    <property type="term" value="P:rRNA processing"/>
    <property type="evidence" value="ECO:0007669"/>
    <property type="project" value="InterPro"/>
</dbReference>
<reference evidence="8 9" key="1">
    <citation type="journal article" date="2020" name="Nat. Food">
        <title>A phased Vanilla planifolia genome enables genetic improvement of flavour and production.</title>
        <authorList>
            <person name="Hasing T."/>
            <person name="Tang H."/>
            <person name="Brym M."/>
            <person name="Khazi F."/>
            <person name="Huang T."/>
            <person name="Chambers A.H."/>
        </authorList>
    </citation>
    <scope>NUCLEOTIDE SEQUENCE [LARGE SCALE GENOMIC DNA]</scope>
    <source>
        <tissue evidence="8">Leaf</tissue>
    </source>
</reference>
<evidence type="ECO:0000256" key="2">
    <source>
        <dbReference type="ARBA" id="ARBA00009087"/>
    </source>
</evidence>
<feature type="compositionally biased region" description="Acidic residues" evidence="5">
    <location>
        <begin position="121"/>
        <end position="135"/>
    </location>
</feature>
<feature type="compositionally biased region" description="Basic and acidic residues" evidence="5">
    <location>
        <begin position="25"/>
        <end position="36"/>
    </location>
</feature>
<dbReference type="Pfam" id="PF08159">
    <property type="entry name" value="NUC153"/>
    <property type="match status" value="1"/>
</dbReference>
<dbReference type="AlphaFoldDB" id="A0A835QIB2"/>
<comment type="caution">
    <text evidence="8">The sequence shown here is derived from an EMBL/GenBank/DDBJ whole genome shotgun (WGS) entry which is preliminary data.</text>
</comment>
<feature type="compositionally biased region" description="Polar residues" evidence="5">
    <location>
        <begin position="629"/>
        <end position="640"/>
    </location>
</feature>
<evidence type="ECO:0000313" key="9">
    <source>
        <dbReference type="Proteomes" id="UP000639772"/>
    </source>
</evidence>
<keyword evidence="3" id="KW-0175">Coiled coil</keyword>
<evidence type="ECO:0000313" key="8">
    <source>
        <dbReference type="EMBL" id="KAG0469218.1"/>
    </source>
</evidence>
<evidence type="ECO:0008006" key="10">
    <source>
        <dbReference type="Google" id="ProtNLM"/>
    </source>
</evidence>
<feature type="region of interest" description="Disordered" evidence="5">
    <location>
        <begin position="381"/>
        <end position="439"/>
    </location>
</feature>
<name>A0A835QIB2_VANPL</name>
<dbReference type="GO" id="GO:0003723">
    <property type="term" value="F:RNA binding"/>
    <property type="evidence" value="ECO:0007669"/>
    <property type="project" value="TreeGrafter"/>
</dbReference>
<protein>
    <recommendedName>
        <fullName evidence="10">NUC153 domain-containing protein</fullName>
    </recommendedName>
</protein>
<gene>
    <name evidence="8" type="ORF">HPP92_018546</name>
</gene>
<dbReference type="GO" id="GO:0005730">
    <property type="term" value="C:nucleolus"/>
    <property type="evidence" value="ECO:0007669"/>
    <property type="project" value="UniProtKB-SubCell"/>
</dbReference>
<feature type="compositionally biased region" description="Basic and acidic residues" evidence="5">
    <location>
        <begin position="412"/>
        <end position="427"/>
    </location>
</feature>